<evidence type="ECO:0000313" key="4">
    <source>
        <dbReference type="EMBL" id="OGY79040.1"/>
    </source>
</evidence>
<sequence length="299" mass="34854">MNLSRIFQNPRQLKALTGASKEEFDDLLPVFESCLKRLKKDHSTAQKRRFGGGPKGKLPTVELKLFFILMYVKVYPTFDVLGFLVDFDRSRACRNTHFLFTALEKSLGRKIVLPERKIRSVEALFQKFPDLKDVFVDGLERPVQRPKKQKQQRKLYSGKKKTHTKKSVVVVDEKRRILLLTKTKSGRRHDKRLADKQALFEWIPESITVWVDTGFQGIRKQHTNTMIPKKATKGHPLTYQEKQENKTISGLRVVVEHAIGGIRRFRSIADIYRNRKAFMEDRFLRVAAGLWNLHLNHTT</sequence>
<name>A0A1G2ASP8_9BACT</name>
<dbReference type="Proteomes" id="UP000177165">
    <property type="component" value="Unassembled WGS sequence"/>
</dbReference>
<evidence type="ECO:0000256" key="2">
    <source>
        <dbReference type="ARBA" id="ARBA00022723"/>
    </source>
</evidence>
<evidence type="ECO:0000313" key="5">
    <source>
        <dbReference type="Proteomes" id="UP000177165"/>
    </source>
</evidence>
<evidence type="ECO:0000259" key="3">
    <source>
        <dbReference type="Pfam" id="PF13359"/>
    </source>
</evidence>
<dbReference type="GO" id="GO:0046872">
    <property type="term" value="F:metal ion binding"/>
    <property type="evidence" value="ECO:0007669"/>
    <property type="project" value="UniProtKB-KW"/>
</dbReference>
<dbReference type="AlphaFoldDB" id="A0A1G2ASP8"/>
<dbReference type="PANTHER" id="PTHR23080">
    <property type="entry name" value="THAP DOMAIN PROTEIN"/>
    <property type="match status" value="1"/>
</dbReference>
<dbReference type="EMBL" id="MHKB01000011">
    <property type="protein sequence ID" value="OGY79040.1"/>
    <property type="molecule type" value="Genomic_DNA"/>
</dbReference>
<keyword evidence="2" id="KW-0479">Metal-binding</keyword>
<organism evidence="4 5">
    <name type="scientific">Candidatus Kerfeldbacteria bacterium RIFCSPHIGHO2_02_FULL_42_14</name>
    <dbReference type="NCBI Taxonomy" id="1798540"/>
    <lineage>
        <taxon>Bacteria</taxon>
        <taxon>Candidatus Kerfeldiibacteriota</taxon>
    </lineage>
</organism>
<proteinExistence type="predicted"/>
<accession>A0A1G2ASP8</accession>
<comment type="cofactor">
    <cofactor evidence="1">
        <name>a divalent metal cation</name>
        <dbReference type="ChEBI" id="CHEBI:60240"/>
    </cofactor>
</comment>
<dbReference type="InterPro" id="IPR027806">
    <property type="entry name" value="HARBI1_dom"/>
</dbReference>
<feature type="domain" description="DDE Tnp4" evidence="3">
    <location>
        <begin position="136"/>
        <end position="292"/>
    </location>
</feature>
<comment type="caution">
    <text evidence="4">The sequence shown here is derived from an EMBL/GenBank/DDBJ whole genome shotgun (WGS) entry which is preliminary data.</text>
</comment>
<dbReference type="Pfam" id="PF13359">
    <property type="entry name" value="DDE_Tnp_4"/>
    <property type="match status" value="1"/>
</dbReference>
<evidence type="ECO:0000256" key="1">
    <source>
        <dbReference type="ARBA" id="ARBA00001968"/>
    </source>
</evidence>
<reference evidence="4 5" key="1">
    <citation type="journal article" date="2016" name="Nat. Commun.">
        <title>Thousands of microbial genomes shed light on interconnected biogeochemical processes in an aquifer system.</title>
        <authorList>
            <person name="Anantharaman K."/>
            <person name="Brown C.T."/>
            <person name="Hug L.A."/>
            <person name="Sharon I."/>
            <person name="Castelle C.J."/>
            <person name="Probst A.J."/>
            <person name="Thomas B.C."/>
            <person name="Singh A."/>
            <person name="Wilkins M.J."/>
            <person name="Karaoz U."/>
            <person name="Brodie E.L."/>
            <person name="Williams K.H."/>
            <person name="Hubbard S.S."/>
            <person name="Banfield J.F."/>
        </authorList>
    </citation>
    <scope>NUCLEOTIDE SEQUENCE [LARGE SCALE GENOMIC DNA]</scope>
</reference>
<protein>
    <recommendedName>
        <fullName evidence="3">DDE Tnp4 domain-containing protein</fullName>
    </recommendedName>
</protein>
<gene>
    <name evidence="4" type="ORF">A3B74_04115</name>
</gene>